<keyword evidence="3" id="KW-1185">Reference proteome</keyword>
<proteinExistence type="predicted"/>
<feature type="signal peptide" evidence="1">
    <location>
        <begin position="1"/>
        <end position="32"/>
    </location>
</feature>
<dbReference type="Gene3D" id="2.30.30.40">
    <property type="entry name" value="SH3 Domains"/>
    <property type="match status" value="1"/>
</dbReference>
<keyword evidence="1" id="KW-0732">Signal</keyword>
<name>A0ABT0IBV5_9ACTN</name>
<evidence type="ECO:0000313" key="3">
    <source>
        <dbReference type="Proteomes" id="UP001522868"/>
    </source>
</evidence>
<organism evidence="2 3">
    <name type="scientific">Streptomyces lichenis</name>
    <dbReference type="NCBI Taxonomy" id="2306967"/>
    <lineage>
        <taxon>Bacteria</taxon>
        <taxon>Bacillati</taxon>
        <taxon>Actinomycetota</taxon>
        <taxon>Actinomycetes</taxon>
        <taxon>Kitasatosporales</taxon>
        <taxon>Streptomycetaceae</taxon>
        <taxon>Streptomyces</taxon>
    </lineage>
</organism>
<evidence type="ECO:0000313" key="2">
    <source>
        <dbReference type="EMBL" id="MCK8678775.1"/>
    </source>
</evidence>
<sequence length="144" mass="15309">MTVPTTRTRFGRRFLRPLAGALAIAGSIVLPAAQPAAAHPPSGSVYVWASDVRVRSCQSTSCDLATNERLTRVRVRAYCQMNMGEPGRVTDGPYTNTYWVQVITPGGTLGWISAVFASGGSNDRPVPGAPVDGPSDPTIDCEFI</sequence>
<comment type="caution">
    <text evidence="2">The sequence shown here is derived from an EMBL/GenBank/DDBJ whole genome shotgun (WGS) entry which is preliminary data.</text>
</comment>
<dbReference type="Proteomes" id="UP001522868">
    <property type="component" value="Unassembled WGS sequence"/>
</dbReference>
<reference evidence="2 3" key="1">
    <citation type="submission" date="2022-04" db="EMBL/GenBank/DDBJ databases">
        <title>Streptomyces sp. nov. LCR6-01 isolated from Lichen of Dirinaria sp.</title>
        <authorList>
            <person name="Kanchanasin P."/>
            <person name="Tanasupawat S."/>
            <person name="Phongsopitanun W."/>
        </authorList>
    </citation>
    <scope>NUCLEOTIDE SEQUENCE [LARGE SCALE GENOMIC DNA]</scope>
    <source>
        <strain evidence="2 3">LCR6-01</strain>
    </source>
</reference>
<evidence type="ECO:0000256" key="1">
    <source>
        <dbReference type="SAM" id="SignalP"/>
    </source>
</evidence>
<dbReference type="EMBL" id="JALPTH010000013">
    <property type="protein sequence ID" value="MCK8678775.1"/>
    <property type="molecule type" value="Genomic_DNA"/>
</dbReference>
<protein>
    <recommendedName>
        <fullName evidence="4">SH3 domain-containing protein</fullName>
    </recommendedName>
</protein>
<feature type="chain" id="PRO_5045051664" description="SH3 domain-containing protein" evidence="1">
    <location>
        <begin position="33"/>
        <end position="144"/>
    </location>
</feature>
<gene>
    <name evidence="2" type="ORF">M1O15_15525</name>
</gene>
<accession>A0ABT0IBV5</accession>
<evidence type="ECO:0008006" key="4">
    <source>
        <dbReference type="Google" id="ProtNLM"/>
    </source>
</evidence>
<dbReference type="RefSeq" id="WP_248634415.1">
    <property type="nucleotide sequence ID" value="NZ_JALPTH010000013.1"/>
</dbReference>